<dbReference type="EC" id="6.3.4.13" evidence="3 11"/>
<keyword evidence="6 11" id="KW-0658">Purine biosynthesis</keyword>
<dbReference type="InterPro" id="IPR016185">
    <property type="entry name" value="PreATP-grasp_dom_sf"/>
</dbReference>
<dbReference type="EMBL" id="UGOD01000001">
    <property type="protein sequence ID" value="STX51223.1"/>
    <property type="molecule type" value="Genomic_DNA"/>
</dbReference>
<gene>
    <name evidence="11 14" type="primary">purD</name>
    <name evidence="14" type="ORF">NCTC13316_01317</name>
</gene>
<feature type="domain" description="ATP-grasp" evidence="13">
    <location>
        <begin position="110"/>
        <end position="320"/>
    </location>
</feature>
<keyword evidence="5 12" id="KW-0547">Nucleotide-binding</keyword>
<evidence type="ECO:0000256" key="2">
    <source>
        <dbReference type="ARBA" id="ARBA00005174"/>
    </source>
</evidence>
<keyword evidence="4 11" id="KW-0436">Ligase</keyword>
<evidence type="ECO:0000256" key="5">
    <source>
        <dbReference type="ARBA" id="ARBA00022741"/>
    </source>
</evidence>
<keyword evidence="15" id="KW-1185">Reference proteome</keyword>
<dbReference type="Proteomes" id="UP000254794">
    <property type="component" value="Unassembled WGS sequence"/>
</dbReference>
<comment type="cofactor">
    <cofactor evidence="1">
        <name>Mn(2+)</name>
        <dbReference type="ChEBI" id="CHEBI:29035"/>
    </cofactor>
</comment>
<dbReference type="Pfam" id="PF01071">
    <property type="entry name" value="GARS_A"/>
    <property type="match status" value="1"/>
</dbReference>
<dbReference type="InterPro" id="IPR020561">
    <property type="entry name" value="PRibGlycinamid_synth_ATP-grasp"/>
</dbReference>
<dbReference type="InterPro" id="IPR037123">
    <property type="entry name" value="PRibGlycinamide_synth_C_sf"/>
</dbReference>
<dbReference type="AlphaFoldDB" id="A0A378JLP3"/>
<dbReference type="SMART" id="SM01209">
    <property type="entry name" value="GARS_A"/>
    <property type="match status" value="1"/>
</dbReference>
<protein>
    <recommendedName>
        <fullName evidence="3 11">Phosphoribosylamine--glycine ligase</fullName>
        <ecNumber evidence="3 11">6.3.4.13</ecNumber>
    </recommendedName>
    <alternativeName>
        <fullName evidence="11">GARS</fullName>
    </alternativeName>
    <alternativeName>
        <fullName evidence="9 11">Glycinamide ribonucleotide synthetase</fullName>
    </alternativeName>
    <alternativeName>
        <fullName evidence="10 11">Phosphoribosylglycinamide synthetase</fullName>
    </alternativeName>
</protein>
<evidence type="ECO:0000256" key="9">
    <source>
        <dbReference type="ARBA" id="ARBA00042242"/>
    </source>
</evidence>
<dbReference type="Gene3D" id="3.30.1490.20">
    <property type="entry name" value="ATP-grasp fold, A domain"/>
    <property type="match status" value="1"/>
</dbReference>
<evidence type="ECO:0000256" key="8">
    <source>
        <dbReference type="ARBA" id="ARBA00038345"/>
    </source>
</evidence>
<comment type="similarity">
    <text evidence="8 11">Belongs to the GARS family.</text>
</comment>
<dbReference type="GO" id="GO:0009113">
    <property type="term" value="P:purine nucleobase biosynthetic process"/>
    <property type="evidence" value="ECO:0007669"/>
    <property type="project" value="InterPro"/>
</dbReference>
<dbReference type="InterPro" id="IPR011761">
    <property type="entry name" value="ATP-grasp"/>
</dbReference>
<dbReference type="InterPro" id="IPR011054">
    <property type="entry name" value="Rudment_hybrid_motif"/>
</dbReference>
<dbReference type="SUPFAM" id="SSF56059">
    <property type="entry name" value="Glutathione synthetase ATP-binding domain-like"/>
    <property type="match status" value="1"/>
</dbReference>
<sequence length="439" mass="48642">MNILIIGSGAREHAIAKALIRSNQKPKLYCYGTSINPGIKELCEQYSVGNITNCLEVSQQAQDWVINLAIIGPEAPLESGMADALWQVNIPTIGPKKALAQIETSKEFGRDLMQKYQISGLPNYKKFTSLDKVNDFILELGEENYVIKANGLMGGKGVKVAGEHLENIEDALAFAREILAKNQTFIIEEKLIGQEFSFMCFADGKTLIPMPLVQDHKRAYEGDKGPNTGGMGSYSDHNQSLPFLTEREVADAFQINQDVFLALNKECKQDYIGILYGSFIATKRGIFVIEFNARFGDPESLNVLSILDSDFVTICQQLVTGSLKRENVQFKNQATVCKYVVPEGYPDKPLKDFPIDVSRVDDTENLYLAAVNELDNRTIIATGSRTAAYVGIADTITAAEKDAESAVSKIKGPLFHRSDIGTEQLINLRIQDMKRIHDL</sequence>
<comment type="pathway">
    <text evidence="2 11">Purine metabolism; IMP biosynthesis via de novo pathway; N(1)-(5-phospho-D-ribosyl)glycinamide from 5-phospho-alpha-D-ribose 1-diphosphate: step 2/2.</text>
</comment>
<evidence type="ECO:0000256" key="7">
    <source>
        <dbReference type="ARBA" id="ARBA00022840"/>
    </source>
</evidence>
<evidence type="ECO:0000256" key="10">
    <source>
        <dbReference type="ARBA" id="ARBA00042864"/>
    </source>
</evidence>
<evidence type="ECO:0000313" key="14">
    <source>
        <dbReference type="EMBL" id="STX51223.1"/>
    </source>
</evidence>
<accession>A0A378JLP3</accession>
<dbReference type="NCBIfam" id="TIGR00877">
    <property type="entry name" value="purD"/>
    <property type="match status" value="1"/>
</dbReference>
<dbReference type="OrthoDB" id="9807240at2"/>
<proteinExistence type="inferred from homology"/>
<dbReference type="InterPro" id="IPR000115">
    <property type="entry name" value="PRibGlycinamide_synth"/>
</dbReference>
<dbReference type="InterPro" id="IPR020562">
    <property type="entry name" value="PRibGlycinamide_synth_N"/>
</dbReference>
<dbReference type="SUPFAM" id="SSF51246">
    <property type="entry name" value="Rudiment single hybrid motif"/>
    <property type="match status" value="1"/>
</dbReference>
<dbReference type="HAMAP" id="MF_00138">
    <property type="entry name" value="GARS"/>
    <property type="match status" value="1"/>
</dbReference>
<keyword evidence="7 12" id="KW-0067">ATP-binding</keyword>
<dbReference type="Gene3D" id="3.40.50.20">
    <property type="match status" value="1"/>
</dbReference>
<dbReference type="InterPro" id="IPR013815">
    <property type="entry name" value="ATP_grasp_subdomain_1"/>
</dbReference>
<dbReference type="InterPro" id="IPR020560">
    <property type="entry name" value="PRibGlycinamide_synth_C-dom"/>
</dbReference>
<dbReference type="RefSeq" id="WP_115330873.1">
    <property type="nucleotide sequence ID" value="NZ_CAAAHP010000001.1"/>
</dbReference>
<reference evidence="14 15" key="1">
    <citation type="submission" date="2018-06" db="EMBL/GenBank/DDBJ databases">
        <authorList>
            <consortium name="Pathogen Informatics"/>
            <person name="Doyle S."/>
        </authorList>
    </citation>
    <scope>NUCLEOTIDE SEQUENCE [LARGE SCALE GENOMIC DNA]</scope>
    <source>
        <strain evidence="14 15">NCTC13316</strain>
    </source>
</reference>
<evidence type="ECO:0000256" key="6">
    <source>
        <dbReference type="ARBA" id="ARBA00022755"/>
    </source>
</evidence>
<evidence type="ECO:0000256" key="1">
    <source>
        <dbReference type="ARBA" id="ARBA00001936"/>
    </source>
</evidence>
<dbReference type="PROSITE" id="PS50975">
    <property type="entry name" value="ATP_GRASP"/>
    <property type="match status" value="1"/>
</dbReference>
<dbReference type="PANTHER" id="PTHR43472">
    <property type="entry name" value="PHOSPHORIBOSYLAMINE--GLYCINE LIGASE"/>
    <property type="match status" value="1"/>
</dbReference>
<evidence type="ECO:0000256" key="3">
    <source>
        <dbReference type="ARBA" id="ARBA00013255"/>
    </source>
</evidence>
<dbReference type="UniPathway" id="UPA00074">
    <property type="reaction ID" value="UER00125"/>
</dbReference>
<evidence type="ECO:0000256" key="12">
    <source>
        <dbReference type="PROSITE-ProRule" id="PRU00409"/>
    </source>
</evidence>
<dbReference type="Gene3D" id="3.30.470.20">
    <property type="entry name" value="ATP-grasp fold, B domain"/>
    <property type="match status" value="1"/>
</dbReference>
<dbReference type="Pfam" id="PF02844">
    <property type="entry name" value="GARS_N"/>
    <property type="match status" value="1"/>
</dbReference>
<dbReference type="Gene3D" id="3.90.600.10">
    <property type="entry name" value="Phosphoribosylglycinamide synthetase, C-terminal domain"/>
    <property type="match status" value="1"/>
</dbReference>
<organism evidence="14 15">
    <name type="scientific">Legionella busanensis</name>
    <dbReference type="NCBI Taxonomy" id="190655"/>
    <lineage>
        <taxon>Bacteria</taxon>
        <taxon>Pseudomonadati</taxon>
        <taxon>Pseudomonadota</taxon>
        <taxon>Gammaproteobacteria</taxon>
        <taxon>Legionellales</taxon>
        <taxon>Legionellaceae</taxon>
        <taxon>Legionella</taxon>
    </lineage>
</organism>
<evidence type="ECO:0000256" key="11">
    <source>
        <dbReference type="HAMAP-Rule" id="MF_00138"/>
    </source>
</evidence>
<dbReference type="GO" id="GO:0005524">
    <property type="term" value="F:ATP binding"/>
    <property type="evidence" value="ECO:0007669"/>
    <property type="project" value="UniProtKB-UniRule"/>
</dbReference>
<dbReference type="SUPFAM" id="SSF52440">
    <property type="entry name" value="PreATP-grasp domain"/>
    <property type="match status" value="1"/>
</dbReference>
<comment type="catalytic activity">
    <reaction evidence="11">
        <text>5-phospho-beta-D-ribosylamine + glycine + ATP = N(1)-(5-phospho-beta-D-ribosyl)glycinamide + ADP + phosphate + H(+)</text>
        <dbReference type="Rhea" id="RHEA:17453"/>
        <dbReference type="ChEBI" id="CHEBI:15378"/>
        <dbReference type="ChEBI" id="CHEBI:30616"/>
        <dbReference type="ChEBI" id="CHEBI:43474"/>
        <dbReference type="ChEBI" id="CHEBI:57305"/>
        <dbReference type="ChEBI" id="CHEBI:58681"/>
        <dbReference type="ChEBI" id="CHEBI:143788"/>
        <dbReference type="ChEBI" id="CHEBI:456216"/>
        <dbReference type="EC" id="6.3.4.13"/>
    </reaction>
</comment>
<name>A0A378JLP3_9GAMM</name>
<evidence type="ECO:0000256" key="4">
    <source>
        <dbReference type="ARBA" id="ARBA00022598"/>
    </source>
</evidence>
<evidence type="ECO:0000313" key="15">
    <source>
        <dbReference type="Proteomes" id="UP000254794"/>
    </source>
</evidence>
<evidence type="ECO:0000259" key="13">
    <source>
        <dbReference type="PROSITE" id="PS50975"/>
    </source>
</evidence>
<dbReference type="SMART" id="SM01210">
    <property type="entry name" value="GARS_C"/>
    <property type="match status" value="1"/>
</dbReference>
<dbReference type="GO" id="GO:0046872">
    <property type="term" value="F:metal ion binding"/>
    <property type="evidence" value="ECO:0007669"/>
    <property type="project" value="InterPro"/>
</dbReference>
<dbReference type="PANTHER" id="PTHR43472:SF1">
    <property type="entry name" value="PHOSPHORIBOSYLAMINE--GLYCINE LIGASE, CHLOROPLASTIC"/>
    <property type="match status" value="1"/>
</dbReference>
<dbReference type="GO" id="GO:0006189">
    <property type="term" value="P:'de novo' IMP biosynthetic process"/>
    <property type="evidence" value="ECO:0007669"/>
    <property type="project" value="UniProtKB-UniRule"/>
</dbReference>
<dbReference type="GO" id="GO:0004637">
    <property type="term" value="F:phosphoribosylamine-glycine ligase activity"/>
    <property type="evidence" value="ECO:0007669"/>
    <property type="project" value="UniProtKB-UniRule"/>
</dbReference>
<dbReference type="Pfam" id="PF02843">
    <property type="entry name" value="GARS_C"/>
    <property type="match status" value="1"/>
</dbReference>